<dbReference type="CDD" id="cd00351">
    <property type="entry name" value="TS_Pyrimidine_HMase"/>
    <property type="match status" value="1"/>
</dbReference>
<evidence type="ECO:0000256" key="3">
    <source>
        <dbReference type="ARBA" id="ARBA00022603"/>
    </source>
</evidence>
<dbReference type="Proteomes" id="UP000234653">
    <property type="component" value="Chromosome"/>
</dbReference>
<dbReference type="GO" id="GO:0005829">
    <property type="term" value="C:cytosol"/>
    <property type="evidence" value="ECO:0007669"/>
    <property type="project" value="TreeGrafter"/>
</dbReference>
<feature type="domain" description="Thymidylate synthase/dCMP hydroxymethylase" evidence="8">
    <location>
        <begin position="5"/>
        <end position="316"/>
    </location>
</feature>
<keyword evidence="4 6" id="KW-0808">Transferase</keyword>
<comment type="caution">
    <text evidence="6">Lacks conserved residue(s) required for the propagation of feature annotation.</text>
</comment>
<reference evidence="9 10" key="1">
    <citation type="submission" date="2016-12" db="EMBL/GenBank/DDBJ databases">
        <title>The whole genome sequencing and assembly of Lactobacillus alimentarius DSM 20249T strain.</title>
        <authorList>
            <person name="Lee Y.-J."/>
            <person name="Yi H."/>
            <person name="Bahn Y.-S."/>
            <person name="Kim J.F."/>
            <person name="Lee D.-W."/>
        </authorList>
    </citation>
    <scope>NUCLEOTIDE SEQUENCE [LARGE SCALE GENOMIC DNA]</scope>
    <source>
        <strain evidence="9 10">DSM 20249</strain>
    </source>
</reference>
<comment type="pathway">
    <text evidence="6">Pyrimidine metabolism; dTTP biosynthesis.</text>
</comment>
<evidence type="ECO:0000313" key="10">
    <source>
        <dbReference type="Proteomes" id="UP000234653"/>
    </source>
</evidence>
<dbReference type="OrthoDB" id="9774633at2"/>
<feature type="active site" evidence="7">
    <location>
        <position position="199"/>
    </location>
</feature>
<evidence type="ECO:0000256" key="6">
    <source>
        <dbReference type="HAMAP-Rule" id="MF_00008"/>
    </source>
</evidence>
<feature type="binding site" evidence="6">
    <location>
        <position position="315"/>
    </location>
    <ligand>
        <name>(6R)-5,10-methylene-5,6,7,8-tetrahydrofolate</name>
        <dbReference type="ChEBI" id="CHEBI:15636"/>
    </ligand>
</feature>
<dbReference type="UniPathway" id="UPA00575"/>
<keyword evidence="5 6" id="KW-0545">Nucleotide biosynthesis</keyword>
<dbReference type="PANTHER" id="PTHR11548">
    <property type="entry name" value="THYMIDYLATE SYNTHASE 1"/>
    <property type="match status" value="1"/>
</dbReference>
<dbReference type="STRING" id="1423720.FC67_GL001765"/>
<dbReference type="PROSITE" id="PS00091">
    <property type="entry name" value="THYMIDYLATE_SYNTHASE"/>
    <property type="match status" value="1"/>
</dbReference>
<dbReference type="InterPro" id="IPR045097">
    <property type="entry name" value="Thymidate_synth/dCMP_Mease"/>
</dbReference>
<dbReference type="KEGG" id="lali:LA20249_02440"/>
<dbReference type="InterPro" id="IPR036926">
    <property type="entry name" value="Thymidate_synth/dCMP_Mease_sf"/>
</dbReference>
<dbReference type="NCBIfam" id="TIGR03284">
    <property type="entry name" value="thym_sym"/>
    <property type="match status" value="1"/>
</dbReference>
<dbReference type="GO" id="GO:0006235">
    <property type="term" value="P:dTTP biosynthetic process"/>
    <property type="evidence" value="ECO:0007669"/>
    <property type="project" value="UniProtKB-UniRule"/>
</dbReference>
<evidence type="ECO:0000256" key="5">
    <source>
        <dbReference type="ARBA" id="ARBA00022727"/>
    </source>
</evidence>
<dbReference type="PRINTS" id="PR00108">
    <property type="entry name" value="THYMDSNTHASE"/>
</dbReference>
<evidence type="ECO:0000259" key="8">
    <source>
        <dbReference type="Pfam" id="PF00303"/>
    </source>
</evidence>
<name>A0A2K9HK22_9LACO</name>
<keyword evidence="2 6" id="KW-0963">Cytoplasm</keyword>
<evidence type="ECO:0000313" key="9">
    <source>
        <dbReference type="EMBL" id="AUI71125.1"/>
    </source>
</evidence>
<dbReference type="Gene3D" id="3.30.572.10">
    <property type="entry name" value="Thymidylate synthase/dCMP hydroxymethylase domain"/>
    <property type="match status" value="1"/>
</dbReference>
<dbReference type="GO" id="GO:0032259">
    <property type="term" value="P:methylation"/>
    <property type="evidence" value="ECO:0007669"/>
    <property type="project" value="UniProtKB-KW"/>
</dbReference>
<dbReference type="GO" id="GO:0004799">
    <property type="term" value="F:thymidylate synthase activity"/>
    <property type="evidence" value="ECO:0007669"/>
    <property type="project" value="UniProtKB-UniRule"/>
</dbReference>
<dbReference type="InterPro" id="IPR020940">
    <property type="entry name" value="Thymidylate_synthase_AS"/>
</dbReference>
<feature type="active site" description="Nucleophile" evidence="6">
    <location>
        <position position="199"/>
    </location>
</feature>
<dbReference type="PANTHER" id="PTHR11548:SF9">
    <property type="entry name" value="THYMIDYLATE SYNTHASE"/>
    <property type="match status" value="1"/>
</dbReference>
<evidence type="ECO:0000256" key="7">
    <source>
        <dbReference type="PROSITE-ProRule" id="PRU10016"/>
    </source>
</evidence>
<gene>
    <name evidence="6" type="primary">thyA</name>
    <name evidence="9" type="ORF">LA20249_02440</name>
</gene>
<dbReference type="AlphaFoldDB" id="A0A2K9HK22"/>
<feature type="binding site" description="in other chain" evidence="6">
    <location>
        <position position="24"/>
    </location>
    <ligand>
        <name>dUMP</name>
        <dbReference type="ChEBI" id="CHEBI:246422"/>
        <note>ligand shared between dimeric partners</note>
    </ligand>
</feature>
<dbReference type="EC" id="2.1.1.45" evidence="1 6"/>
<dbReference type="SUPFAM" id="SSF55831">
    <property type="entry name" value="Thymidylate synthase/dCMP hydroxymethylase"/>
    <property type="match status" value="1"/>
</dbReference>
<keyword evidence="3 6" id="KW-0489">Methyltransferase</keyword>
<proteinExistence type="inferred from homology"/>
<comment type="subcellular location">
    <subcellularLocation>
        <location evidence="6">Cytoplasm</location>
    </subcellularLocation>
</comment>
<feature type="binding site" evidence="6">
    <location>
        <begin position="179"/>
        <end position="180"/>
    </location>
    <ligand>
        <name>dUMP</name>
        <dbReference type="ChEBI" id="CHEBI:246422"/>
        <note>ligand shared between dimeric partners</note>
    </ligand>
</feature>
<dbReference type="RefSeq" id="WP_057739466.1">
    <property type="nucleotide sequence ID" value="NZ_AZDQ01000043.1"/>
</dbReference>
<comment type="catalytic activity">
    <reaction evidence="6">
        <text>dUMP + (6R)-5,10-methylene-5,6,7,8-tetrahydrofolate = 7,8-dihydrofolate + dTMP</text>
        <dbReference type="Rhea" id="RHEA:12104"/>
        <dbReference type="ChEBI" id="CHEBI:15636"/>
        <dbReference type="ChEBI" id="CHEBI:57451"/>
        <dbReference type="ChEBI" id="CHEBI:63528"/>
        <dbReference type="ChEBI" id="CHEBI:246422"/>
        <dbReference type="EC" id="2.1.1.45"/>
    </reaction>
</comment>
<keyword evidence="10" id="KW-1185">Reference proteome</keyword>
<dbReference type="EMBL" id="CP018867">
    <property type="protein sequence ID" value="AUI71125.1"/>
    <property type="molecule type" value="Genomic_DNA"/>
</dbReference>
<accession>A0A2K9HK22</accession>
<dbReference type="GO" id="GO:0006231">
    <property type="term" value="P:dTMP biosynthetic process"/>
    <property type="evidence" value="ECO:0007669"/>
    <property type="project" value="UniProtKB-UniRule"/>
</dbReference>
<feature type="binding site" description="in other chain" evidence="6">
    <location>
        <position position="230"/>
    </location>
    <ligand>
        <name>dUMP</name>
        <dbReference type="ChEBI" id="CHEBI:246422"/>
        <note>ligand shared between dimeric partners</note>
    </ligand>
</feature>
<evidence type="ECO:0000256" key="4">
    <source>
        <dbReference type="ARBA" id="ARBA00022679"/>
    </source>
</evidence>
<comment type="similarity">
    <text evidence="6">Belongs to the thymidylate synthase family. Bacterial-type ThyA subfamily.</text>
</comment>
<feature type="binding site" description="in other chain" evidence="6">
    <location>
        <begin position="219"/>
        <end position="222"/>
    </location>
    <ligand>
        <name>dUMP</name>
        <dbReference type="ChEBI" id="CHEBI:246422"/>
        <note>ligand shared between dimeric partners</note>
    </ligand>
</feature>
<protein>
    <recommendedName>
        <fullName evidence="1 6">Thymidylate synthase</fullName>
        <shortName evidence="6">TS</shortName>
        <shortName evidence="6">TSase</shortName>
        <ecNumber evidence="1 6">2.1.1.45</ecNumber>
    </recommendedName>
</protein>
<evidence type="ECO:0000256" key="2">
    <source>
        <dbReference type="ARBA" id="ARBA00022490"/>
    </source>
</evidence>
<feature type="binding site" description="in other chain" evidence="6">
    <location>
        <begin position="260"/>
        <end position="262"/>
    </location>
    <ligand>
        <name>dUMP</name>
        <dbReference type="ChEBI" id="CHEBI:246422"/>
        <note>ligand shared between dimeric partners</note>
    </ligand>
</feature>
<dbReference type="Pfam" id="PF00303">
    <property type="entry name" value="Thymidylat_synt"/>
    <property type="match status" value="1"/>
</dbReference>
<comment type="subunit">
    <text evidence="6">Homodimer.</text>
</comment>
<evidence type="ECO:0000256" key="1">
    <source>
        <dbReference type="ARBA" id="ARBA00011947"/>
    </source>
</evidence>
<dbReference type="InterPro" id="IPR023451">
    <property type="entry name" value="Thymidate_synth/dCMP_Mease_dom"/>
</dbReference>
<sequence length="316" mass="36410">MQNEQQYLDLLQYVLDHGHKKSDRTGTGTISTFGYQMRFDLQESFPLLTTKKIPFGLIKSELLWFLHGDTNIKYLLEHHNHIWDEWAFKNYIESSDYKGPDMTDFGRRSLVDDVFAQEYKAQKDKFDKAILENDTFAQKFGNLGDVYGAQWRHWQKRNGGFIDQIANVIQQIKTTPDSRRLIVSAWNPEDIPSMALPPCHTLFQFYVNDGRLSCQLYQRSGDLFLGVPFNIASYALLTHLIARETGLKVGEFVHTLGDAHIYLNHLDQVKEQLSRTKSVGPQLEIKSDKSIFDIDTKDIIVNNYHPQPAIKAPVAV</sequence>
<dbReference type="NCBIfam" id="NF002496">
    <property type="entry name" value="PRK01827.1-2"/>
    <property type="match status" value="1"/>
</dbReference>
<comment type="function">
    <text evidence="6">Catalyzes the reductive methylation of 2'-deoxyuridine-5'-monophosphate (dUMP) to 2'-deoxythymidine-5'-monophosphate (dTMP) while utilizing 5,10-methylenetetrahydrofolate (mTHF) as the methyl donor and reductant in the reaction, yielding dihydrofolate (DHF) as a by-product. This enzymatic reaction provides an intracellular de novo source of dTMP, an essential precursor for DNA biosynthesis.</text>
</comment>
<feature type="binding site" evidence="6">
    <location>
        <position position="222"/>
    </location>
    <ligand>
        <name>(6R)-5,10-methylene-5,6,7,8-tetrahydrofolate</name>
        <dbReference type="ChEBI" id="CHEBI:15636"/>
    </ligand>
</feature>
<organism evidence="9 10">
    <name type="scientific">Companilactobacillus alimentarius DSM 20249</name>
    <dbReference type="NCBI Taxonomy" id="1423720"/>
    <lineage>
        <taxon>Bacteria</taxon>
        <taxon>Bacillati</taxon>
        <taxon>Bacillota</taxon>
        <taxon>Bacilli</taxon>
        <taxon>Lactobacillales</taxon>
        <taxon>Lactobacillaceae</taxon>
        <taxon>Companilactobacillus</taxon>
    </lineage>
</organism>
<dbReference type="HAMAP" id="MF_00008">
    <property type="entry name" value="Thymidy_synth_bact"/>
    <property type="match status" value="1"/>
</dbReference>
<dbReference type="InterPro" id="IPR000398">
    <property type="entry name" value="Thymidylate_synthase"/>
</dbReference>